<dbReference type="InterPro" id="IPR011545">
    <property type="entry name" value="DEAD/DEAH_box_helicase_dom"/>
</dbReference>
<keyword evidence="16" id="KW-1185">Reference proteome</keyword>
<dbReference type="Pfam" id="PF00271">
    <property type="entry name" value="Helicase_C"/>
    <property type="match status" value="1"/>
</dbReference>
<evidence type="ECO:0000256" key="3">
    <source>
        <dbReference type="ARBA" id="ARBA00022723"/>
    </source>
</evidence>
<dbReference type="EMBL" id="MPKA01000060">
    <property type="protein sequence ID" value="OLU46758.1"/>
    <property type="molecule type" value="Genomic_DNA"/>
</dbReference>
<dbReference type="STRING" id="1862672.BO225_05120"/>
<dbReference type="InterPro" id="IPR001650">
    <property type="entry name" value="Helicase_C-like"/>
</dbReference>
<evidence type="ECO:0000256" key="8">
    <source>
        <dbReference type="ARBA" id="ARBA00022840"/>
    </source>
</evidence>
<keyword evidence="6 12" id="KW-0347">Helicase</keyword>
<dbReference type="InterPro" id="IPR040498">
    <property type="entry name" value="PriA_CRR"/>
</dbReference>
<keyword evidence="10 12" id="KW-0413">Isomerase</keyword>
<keyword evidence="5 12" id="KW-0378">Hydrolase</keyword>
<accession>A0A1U7NNA5</accession>
<evidence type="ECO:0000256" key="12">
    <source>
        <dbReference type="HAMAP-Rule" id="MF_00983"/>
    </source>
</evidence>
<dbReference type="Gene3D" id="3.40.1440.60">
    <property type="entry name" value="PriA, 3(prime) DNA-binding domain"/>
    <property type="match status" value="1"/>
</dbReference>
<keyword evidence="9 12" id="KW-0238">DNA-binding</keyword>
<gene>
    <name evidence="12" type="primary">priA</name>
    <name evidence="15" type="ORF">BO225_05120</name>
</gene>
<dbReference type="CDD" id="cd17929">
    <property type="entry name" value="DEXHc_priA"/>
    <property type="match status" value="1"/>
</dbReference>
<dbReference type="GO" id="GO:1990077">
    <property type="term" value="C:primosome complex"/>
    <property type="evidence" value="ECO:0007669"/>
    <property type="project" value="UniProtKB-UniRule"/>
</dbReference>
<dbReference type="Pfam" id="PF18074">
    <property type="entry name" value="PriA_C"/>
    <property type="match status" value="1"/>
</dbReference>
<dbReference type="PROSITE" id="PS51194">
    <property type="entry name" value="HELICASE_CTER"/>
    <property type="match status" value="1"/>
</dbReference>
<dbReference type="Proteomes" id="UP000186705">
    <property type="component" value="Unassembled WGS sequence"/>
</dbReference>
<dbReference type="GO" id="GO:0006270">
    <property type="term" value="P:DNA replication initiation"/>
    <property type="evidence" value="ECO:0007669"/>
    <property type="project" value="TreeGrafter"/>
</dbReference>
<comment type="caution">
    <text evidence="15">The sequence shown here is derived from an EMBL/GenBank/DDBJ whole genome shotgun (WGS) entry which is preliminary data.</text>
</comment>
<dbReference type="RefSeq" id="WP_076341238.1">
    <property type="nucleotide sequence ID" value="NZ_CAPQIB010000009.1"/>
</dbReference>
<organism evidence="15 16">
    <name type="scientific">Dubosiella newyorkensis</name>
    <dbReference type="NCBI Taxonomy" id="1862672"/>
    <lineage>
        <taxon>Bacteria</taxon>
        <taxon>Bacillati</taxon>
        <taxon>Bacillota</taxon>
        <taxon>Erysipelotrichia</taxon>
        <taxon>Erysipelotrichales</taxon>
        <taxon>Erysipelotrichaceae</taxon>
        <taxon>Dubosiella</taxon>
    </lineage>
</organism>
<evidence type="ECO:0000256" key="1">
    <source>
        <dbReference type="ARBA" id="ARBA00022515"/>
    </source>
</evidence>
<dbReference type="FunFam" id="3.40.50.300:FF:000489">
    <property type="entry name" value="Primosome assembly protein PriA"/>
    <property type="match status" value="1"/>
</dbReference>
<dbReference type="GO" id="GO:0043138">
    <property type="term" value="F:3'-5' DNA helicase activity"/>
    <property type="evidence" value="ECO:0007669"/>
    <property type="project" value="UniProtKB-EC"/>
</dbReference>
<evidence type="ECO:0000256" key="6">
    <source>
        <dbReference type="ARBA" id="ARBA00022806"/>
    </source>
</evidence>
<dbReference type="Gene3D" id="3.40.50.300">
    <property type="entry name" value="P-loop containing nucleotide triphosphate hydrolases"/>
    <property type="match status" value="2"/>
</dbReference>
<evidence type="ECO:0000256" key="11">
    <source>
        <dbReference type="ARBA" id="ARBA00048988"/>
    </source>
</evidence>
<dbReference type="Pfam" id="PF00270">
    <property type="entry name" value="DEAD"/>
    <property type="match status" value="1"/>
</dbReference>
<feature type="binding site" evidence="12">
    <location>
        <position position="425"/>
    </location>
    <ligand>
        <name>Zn(2+)</name>
        <dbReference type="ChEBI" id="CHEBI:29105"/>
        <label>1</label>
    </ligand>
</feature>
<feature type="domain" description="Helicase C-terminal" evidence="14">
    <location>
        <begin position="403"/>
        <end position="613"/>
    </location>
</feature>
<comment type="catalytic activity">
    <reaction evidence="11 12">
        <text>ATP + H2O = ADP + phosphate + H(+)</text>
        <dbReference type="Rhea" id="RHEA:13065"/>
        <dbReference type="ChEBI" id="CHEBI:15377"/>
        <dbReference type="ChEBI" id="CHEBI:15378"/>
        <dbReference type="ChEBI" id="CHEBI:30616"/>
        <dbReference type="ChEBI" id="CHEBI:43474"/>
        <dbReference type="ChEBI" id="CHEBI:456216"/>
        <dbReference type="EC" id="5.6.2.4"/>
    </reaction>
</comment>
<dbReference type="CDD" id="cd18804">
    <property type="entry name" value="SF2_C_priA"/>
    <property type="match status" value="1"/>
</dbReference>
<sequence>MPFIQVYVEPLALSLNQMFTYHSKEKLERGIRVKVEFNHKEMVAIVMGECEKPTDFQAKEILEVLDEKPLLNDELFELAEYMSNTYVASKMSCFKTMLPPSLRVQSKTKPIIMEEWFEQGEGMSSLTPKAKELFEKLQPMLPMRSSLFRKQAKTHTKQLLEKGYIRSIKREKQEEIASDYEEDRPPILSEDQEKAIETIRNEENSTFLLHGVTGSGKTEVFLQLAKETIEQGKQVLFLVPEIGLTPLMIQRVKARFQQKIAIYHSQLSASEKYQQYQMVKNKEVQIVVGTRSACFMPFHDLGLILMDEEHDTSYKQDAMPKYHTRDIALFRSAYHHCKLVLASATPSLESYARAYKGLYTLVELKRRIAKSMPKIELVDLREGEVEGGLSKNLLDKIQDRLAKKEQTILLLNRRGYLPVMKCRKCEETILCPDCGIALSYHRSENTLVCHCCGNTYPNTNTCPKCGSHDFYQHGMGTEKLEGSIQTKFPEAKIVRMDADTTRKKNAHQKLLKAFEEEGDILIGTQMVAKGLDFPNVTLVGILQADAGLVRSDYRANETTYEMLEQASGRAGRADKEGEVLIQTFDRSHYVMESVLNHDYRKFFQTEMQYRHLGNYPPFTYMATLIFSHAELSQALFEARKVKDELKEQRVLGPIEISMRQKKKRVRLLLKDKSQEHLETTIWALAHRYKSNAVKLEINMHPLMLEE</sequence>
<feature type="binding site" evidence="12">
    <location>
        <position position="434"/>
    </location>
    <ligand>
        <name>Zn(2+)</name>
        <dbReference type="ChEBI" id="CHEBI:29105"/>
        <label>2</label>
    </ligand>
</feature>
<keyword evidence="4 12" id="KW-0547">Nucleotide-binding</keyword>
<evidence type="ECO:0000256" key="5">
    <source>
        <dbReference type="ARBA" id="ARBA00022801"/>
    </source>
</evidence>
<feature type="binding site" evidence="12">
    <location>
        <position position="462"/>
    </location>
    <ligand>
        <name>Zn(2+)</name>
        <dbReference type="ChEBI" id="CHEBI:29105"/>
        <label>1</label>
    </ligand>
</feature>
<dbReference type="InterPro" id="IPR041236">
    <property type="entry name" value="PriA_C"/>
</dbReference>
<dbReference type="InterPro" id="IPR027417">
    <property type="entry name" value="P-loop_NTPase"/>
</dbReference>
<dbReference type="Pfam" id="PF17764">
    <property type="entry name" value="PriA_3primeBD"/>
    <property type="match status" value="1"/>
</dbReference>
<dbReference type="EC" id="5.6.2.4" evidence="12"/>
<proteinExistence type="inferred from homology"/>
<dbReference type="GO" id="GO:0006269">
    <property type="term" value="P:DNA replication, synthesis of primer"/>
    <property type="evidence" value="ECO:0007669"/>
    <property type="project" value="UniProtKB-KW"/>
</dbReference>
<feature type="binding site" evidence="12">
    <location>
        <position position="452"/>
    </location>
    <ligand>
        <name>Zn(2+)</name>
        <dbReference type="ChEBI" id="CHEBI:29105"/>
        <label>2</label>
    </ligand>
</feature>
<keyword evidence="7 12" id="KW-0862">Zinc</keyword>
<evidence type="ECO:0000256" key="7">
    <source>
        <dbReference type="ARBA" id="ARBA00022833"/>
    </source>
</evidence>
<dbReference type="GO" id="GO:0003677">
    <property type="term" value="F:DNA binding"/>
    <property type="evidence" value="ECO:0007669"/>
    <property type="project" value="UniProtKB-UniRule"/>
</dbReference>
<dbReference type="PROSITE" id="PS51192">
    <property type="entry name" value="HELICASE_ATP_BIND_1"/>
    <property type="match status" value="1"/>
</dbReference>
<feature type="binding site" evidence="12">
    <location>
        <position position="422"/>
    </location>
    <ligand>
        <name>Zn(2+)</name>
        <dbReference type="ChEBI" id="CHEBI:29105"/>
        <label>1</label>
    </ligand>
</feature>
<comment type="function">
    <text evidence="12">Initiates the restart of stalled replication forks, which reloads the replicative helicase on sites other than the origin of replication. Recognizes and binds to abandoned replication forks and remodels them to uncover a helicase loading site. Promotes assembly of the primosome at these replication forks.</text>
</comment>
<dbReference type="InterPro" id="IPR041222">
    <property type="entry name" value="PriA_3primeBD"/>
</dbReference>
<comment type="catalytic activity">
    <reaction evidence="12">
        <text>Couples ATP hydrolysis with the unwinding of duplex DNA by translocating in the 3'-5' direction.</text>
        <dbReference type="EC" id="5.6.2.4"/>
    </reaction>
</comment>
<reference evidence="15 16" key="1">
    <citation type="submission" date="2016-11" db="EMBL/GenBank/DDBJ databases">
        <title>Description of two novel members of the family Erysipelotrichaceae: Ileibacterium lipovorans gen. nov., sp. nov. and Dubosiella newyorkensis, gen. nov., sp. nov.</title>
        <authorList>
            <person name="Cox L.M."/>
            <person name="Sohn J."/>
            <person name="Tyrrell K.L."/>
            <person name="Citron D.M."/>
            <person name="Lawson P.A."/>
            <person name="Patel N.B."/>
            <person name="Iizumi T."/>
            <person name="Perez-Perez G.I."/>
            <person name="Goldstein E.J."/>
            <person name="Blaser M.J."/>
        </authorList>
    </citation>
    <scope>NUCLEOTIDE SEQUENCE [LARGE SCALE GENOMIC DNA]</scope>
    <source>
        <strain evidence="15 16">NYU-BL-A4</strain>
    </source>
</reference>
<protein>
    <recommendedName>
        <fullName evidence="12">Replication restart protein PriA</fullName>
    </recommendedName>
    <alternativeName>
        <fullName evidence="12">ATP-dependent DNA helicase PriA</fullName>
        <ecNumber evidence="12">5.6.2.4</ecNumber>
    </alternativeName>
    <alternativeName>
        <fullName evidence="12">DNA 3'-5' helicase PriA</fullName>
    </alternativeName>
</protein>
<evidence type="ECO:0000256" key="2">
    <source>
        <dbReference type="ARBA" id="ARBA00022705"/>
    </source>
</evidence>
<dbReference type="InterPro" id="IPR005259">
    <property type="entry name" value="PriA"/>
</dbReference>
<dbReference type="GO" id="GO:0006310">
    <property type="term" value="P:DNA recombination"/>
    <property type="evidence" value="ECO:0007669"/>
    <property type="project" value="InterPro"/>
</dbReference>
<dbReference type="OrthoDB" id="9759544at2"/>
<dbReference type="PANTHER" id="PTHR30580">
    <property type="entry name" value="PRIMOSOMAL PROTEIN N"/>
    <property type="match status" value="1"/>
</dbReference>
<dbReference type="GO" id="GO:0005524">
    <property type="term" value="F:ATP binding"/>
    <property type="evidence" value="ECO:0007669"/>
    <property type="project" value="UniProtKB-UniRule"/>
</dbReference>
<keyword evidence="1 12" id="KW-0639">Primosome</keyword>
<dbReference type="Pfam" id="PF18319">
    <property type="entry name" value="Zn_ribbon_PriA"/>
    <property type="match status" value="1"/>
</dbReference>
<dbReference type="SMART" id="SM00487">
    <property type="entry name" value="DEXDc"/>
    <property type="match status" value="1"/>
</dbReference>
<evidence type="ECO:0000256" key="9">
    <source>
        <dbReference type="ARBA" id="ARBA00023125"/>
    </source>
</evidence>
<evidence type="ECO:0000313" key="15">
    <source>
        <dbReference type="EMBL" id="OLU46758.1"/>
    </source>
</evidence>
<evidence type="ECO:0000256" key="4">
    <source>
        <dbReference type="ARBA" id="ARBA00022741"/>
    </source>
</evidence>
<dbReference type="GO" id="GO:0016887">
    <property type="term" value="F:ATP hydrolysis activity"/>
    <property type="evidence" value="ECO:0007669"/>
    <property type="project" value="RHEA"/>
</dbReference>
<dbReference type="InterPro" id="IPR014001">
    <property type="entry name" value="Helicase_ATP-bd"/>
</dbReference>
<dbReference type="GO" id="GO:0006302">
    <property type="term" value="P:double-strand break repair"/>
    <property type="evidence" value="ECO:0007669"/>
    <property type="project" value="InterPro"/>
</dbReference>
<evidence type="ECO:0000259" key="14">
    <source>
        <dbReference type="PROSITE" id="PS51194"/>
    </source>
</evidence>
<comment type="subunit">
    <text evidence="12">Component of the replication restart primosome.</text>
</comment>
<dbReference type="InterPro" id="IPR042115">
    <property type="entry name" value="PriA_3primeBD_sf"/>
</dbReference>
<dbReference type="SUPFAM" id="SSF52540">
    <property type="entry name" value="P-loop containing nucleoside triphosphate hydrolases"/>
    <property type="match status" value="2"/>
</dbReference>
<evidence type="ECO:0000259" key="13">
    <source>
        <dbReference type="PROSITE" id="PS51192"/>
    </source>
</evidence>
<keyword evidence="8 12" id="KW-0067">ATP-binding</keyword>
<dbReference type="PANTHER" id="PTHR30580:SF1">
    <property type="entry name" value="COMF OPERON PROTEIN 1"/>
    <property type="match status" value="1"/>
</dbReference>
<dbReference type="HAMAP" id="MF_00983">
    <property type="entry name" value="PriA"/>
    <property type="match status" value="1"/>
</dbReference>
<dbReference type="GeneID" id="78275329"/>
<dbReference type="AlphaFoldDB" id="A0A1U7NNA5"/>
<dbReference type="NCBIfam" id="TIGR00595">
    <property type="entry name" value="priA"/>
    <property type="match status" value="1"/>
</dbReference>
<feature type="binding site" evidence="12">
    <location>
        <position position="449"/>
    </location>
    <ligand>
        <name>Zn(2+)</name>
        <dbReference type="ChEBI" id="CHEBI:29105"/>
        <label>2</label>
    </ligand>
</feature>
<dbReference type="GO" id="GO:0008270">
    <property type="term" value="F:zinc ion binding"/>
    <property type="evidence" value="ECO:0007669"/>
    <property type="project" value="UniProtKB-UniRule"/>
</dbReference>
<feature type="binding site" evidence="12">
    <location>
        <position position="465"/>
    </location>
    <ligand>
        <name>Zn(2+)</name>
        <dbReference type="ChEBI" id="CHEBI:29105"/>
        <label>1</label>
    </ligand>
</feature>
<dbReference type="SMART" id="SM00490">
    <property type="entry name" value="HELICc"/>
    <property type="match status" value="1"/>
</dbReference>
<name>A0A1U7NNA5_9FIRM</name>
<feature type="domain" description="Helicase ATP-binding" evidence="13">
    <location>
        <begin position="198"/>
        <end position="364"/>
    </location>
</feature>
<feature type="binding site" evidence="12">
    <location>
        <position position="431"/>
    </location>
    <ligand>
        <name>Zn(2+)</name>
        <dbReference type="ChEBI" id="CHEBI:29105"/>
        <label>2</label>
    </ligand>
</feature>
<comment type="similarity">
    <text evidence="12">Belongs to the helicase family. PriA subfamily.</text>
</comment>
<evidence type="ECO:0000313" key="16">
    <source>
        <dbReference type="Proteomes" id="UP000186705"/>
    </source>
</evidence>
<comment type="cofactor">
    <cofactor evidence="12">
        <name>Zn(2+)</name>
        <dbReference type="ChEBI" id="CHEBI:29105"/>
    </cofactor>
    <text evidence="12">Binds 2 zinc ions per subunit.</text>
</comment>
<evidence type="ECO:0000256" key="10">
    <source>
        <dbReference type="ARBA" id="ARBA00023235"/>
    </source>
</evidence>
<keyword evidence="2 12" id="KW-0235">DNA replication</keyword>
<keyword evidence="3 12" id="KW-0479">Metal-binding</keyword>